<protein>
    <submittedName>
        <fullName evidence="1">Uncharacterized protein</fullName>
    </submittedName>
</protein>
<dbReference type="EMBL" id="JBIACJ010000003">
    <property type="protein sequence ID" value="MFE8696085.1"/>
    <property type="molecule type" value="Genomic_DNA"/>
</dbReference>
<keyword evidence="2" id="KW-1185">Reference proteome</keyword>
<accession>A0ABW6JW21</accession>
<reference evidence="1 2" key="1">
    <citation type="submission" date="2024-08" db="EMBL/GenBank/DDBJ databases">
        <title>Two novel Cytobacillus novel species.</title>
        <authorList>
            <person name="Liu G."/>
        </authorList>
    </citation>
    <scope>NUCLEOTIDE SEQUENCE [LARGE SCALE GENOMIC DNA]</scope>
    <source>
        <strain evidence="1 2">FJAT-53684</strain>
    </source>
</reference>
<dbReference type="RefSeq" id="WP_389217408.1">
    <property type="nucleotide sequence ID" value="NZ_JBIACJ010000003.1"/>
</dbReference>
<evidence type="ECO:0000313" key="2">
    <source>
        <dbReference type="Proteomes" id="UP001601058"/>
    </source>
</evidence>
<comment type="caution">
    <text evidence="1">The sequence shown here is derived from an EMBL/GenBank/DDBJ whole genome shotgun (WGS) entry which is preliminary data.</text>
</comment>
<organism evidence="1 2">
    <name type="scientific">Cytobacillus mangrovibacter</name>
    <dbReference type="NCBI Taxonomy" id="3299024"/>
    <lineage>
        <taxon>Bacteria</taxon>
        <taxon>Bacillati</taxon>
        <taxon>Bacillota</taxon>
        <taxon>Bacilli</taxon>
        <taxon>Bacillales</taxon>
        <taxon>Bacillaceae</taxon>
        <taxon>Cytobacillus</taxon>
    </lineage>
</organism>
<gene>
    <name evidence="1" type="ORF">ACFYKT_06940</name>
</gene>
<proteinExistence type="predicted"/>
<name>A0ABW6JW21_9BACI</name>
<dbReference type="Proteomes" id="UP001601058">
    <property type="component" value="Unassembled WGS sequence"/>
</dbReference>
<sequence length="56" mass="6332">MISYESCEQMWTNAIPYEDVYVAESNEGLIVGFSKGGKESIGCRSILLFILKHLFN</sequence>
<evidence type="ECO:0000313" key="1">
    <source>
        <dbReference type="EMBL" id="MFE8696085.1"/>
    </source>
</evidence>